<evidence type="ECO:0000256" key="3">
    <source>
        <dbReference type="SAM" id="Phobius"/>
    </source>
</evidence>
<evidence type="ECO:0000256" key="1">
    <source>
        <dbReference type="ARBA" id="ARBA00023125"/>
    </source>
</evidence>
<dbReference type="Proteomes" id="UP001203607">
    <property type="component" value="Unassembled WGS sequence"/>
</dbReference>
<evidence type="ECO:0000256" key="2">
    <source>
        <dbReference type="PROSITE-ProRule" id="PRU01091"/>
    </source>
</evidence>
<dbReference type="SUPFAM" id="SSF46894">
    <property type="entry name" value="C-terminal effector domain of the bipartite response regulators"/>
    <property type="match status" value="1"/>
</dbReference>
<dbReference type="InterPro" id="IPR001867">
    <property type="entry name" value="OmpR/PhoB-type_DNA-bd"/>
</dbReference>
<accession>A0ABT0PSL3</accession>
<dbReference type="EMBL" id="JAMFMA010000002">
    <property type="protein sequence ID" value="MCL6274354.1"/>
    <property type="molecule type" value="Genomic_DNA"/>
</dbReference>
<proteinExistence type="predicted"/>
<name>A0ABT0PSL3_9FLAO</name>
<dbReference type="RefSeq" id="WP_249657536.1">
    <property type="nucleotide sequence ID" value="NZ_JAMFMA010000002.1"/>
</dbReference>
<evidence type="ECO:0000313" key="6">
    <source>
        <dbReference type="Proteomes" id="UP001203607"/>
    </source>
</evidence>
<dbReference type="PROSITE" id="PS51755">
    <property type="entry name" value="OMPR_PHOB"/>
    <property type="match status" value="1"/>
</dbReference>
<protein>
    <submittedName>
        <fullName evidence="5">Helix-turn-helix domain-containing protein</fullName>
    </submittedName>
</protein>
<keyword evidence="3" id="KW-0472">Membrane</keyword>
<dbReference type="InterPro" id="IPR036388">
    <property type="entry name" value="WH-like_DNA-bd_sf"/>
</dbReference>
<organism evidence="5 6">
    <name type="scientific">Flagellimonas spongiicola</name>
    <dbReference type="NCBI Taxonomy" id="2942208"/>
    <lineage>
        <taxon>Bacteria</taxon>
        <taxon>Pseudomonadati</taxon>
        <taxon>Bacteroidota</taxon>
        <taxon>Flavobacteriia</taxon>
        <taxon>Flavobacteriales</taxon>
        <taxon>Flavobacteriaceae</taxon>
        <taxon>Flagellimonas</taxon>
    </lineage>
</organism>
<gene>
    <name evidence="5" type="ORF">M3P19_10055</name>
</gene>
<dbReference type="InterPro" id="IPR016032">
    <property type="entry name" value="Sig_transdc_resp-reg_C-effctor"/>
</dbReference>
<sequence>MKVIVYVYSFLVLGVFSYLVVNTMTRPPEKNLSSLIKVALRNTGNSLLLQHKDSTSLVMPVTALESDQFELTFQSELPIIPDSLVASLANNFQILNLPNNYLVEVVNCDTKEISYSYVQSVDEEQNLIHCRGRNLPKNCYTINVQFPSISNQRESTMGFTWYAVFFIASIGAGLLFWNKKKEANASFLPHSYSAIGSYEFYKDQNMLVRNGVSFRLTSKEAELIKIFSDHLNQVVTRDVLLNEVWESKGVFVGRSLDTFISKIRKKFQDDDQVNLLNVHGIGYKLEITKKFRN</sequence>
<dbReference type="Pfam" id="PF00486">
    <property type="entry name" value="Trans_reg_C"/>
    <property type="match status" value="1"/>
</dbReference>
<keyword evidence="6" id="KW-1185">Reference proteome</keyword>
<dbReference type="Gene3D" id="1.10.10.10">
    <property type="entry name" value="Winged helix-like DNA-binding domain superfamily/Winged helix DNA-binding domain"/>
    <property type="match status" value="1"/>
</dbReference>
<dbReference type="CDD" id="cd00383">
    <property type="entry name" value="trans_reg_C"/>
    <property type="match status" value="1"/>
</dbReference>
<keyword evidence="3" id="KW-0812">Transmembrane</keyword>
<reference evidence="5 6" key="1">
    <citation type="submission" date="2022-05" db="EMBL/GenBank/DDBJ databases">
        <authorList>
            <person name="Park J.-S."/>
        </authorList>
    </citation>
    <scope>NUCLEOTIDE SEQUENCE [LARGE SCALE GENOMIC DNA]</scope>
    <source>
        <strain evidence="5 6">2012CJ35-5</strain>
    </source>
</reference>
<keyword evidence="3" id="KW-1133">Transmembrane helix</keyword>
<feature type="DNA-binding region" description="OmpR/PhoB-type" evidence="2">
    <location>
        <begin position="189"/>
        <end position="287"/>
    </location>
</feature>
<feature type="domain" description="OmpR/PhoB-type" evidence="4">
    <location>
        <begin position="189"/>
        <end position="287"/>
    </location>
</feature>
<evidence type="ECO:0000313" key="5">
    <source>
        <dbReference type="EMBL" id="MCL6274354.1"/>
    </source>
</evidence>
<feature type="transmembrane region" description="Helical" evidence="3">
    <location>
        <begin position="159"/>
        <end position="177"/>
    </location>
</feature>
<feature type="transmembrane region" description="Helical" evidence="3">
    <location>
        <begin position="6"/>
        <end position="25"/>
    </location>
</feature>
<dbReference type="SMART" id="SM00862">
    <property type="entry name" value="Trans_reg_C"/>
    <property type="match status" value="1"/>
</dbReference>
<evidence type="ECO:0000259" key="4">
    <source>
        <dbReference type="PROSITE" id="PS51755"/>
    </source>
</evidence>
<keyword evidence="1 2" id="KW-0238">DNA-binding</keyword>
<comment type="caution">
    <text evidence="5">The sequence shown here is derived from an EMBL/GenBank/DDBJ whole genome shotgun (WGS) entry which is preliminary data.</text>
</comment>